<reference evidence="1 2" key="1">
    <citation type="submission" date="2020-03" db="EMBL/GenBank/DDBJ databases">
        <authorList>
            <person name="Zhang L."/>
            <person name="Han X."/>
            <person name="Chen Y."/>
            <person name="Yu Y."/>
        </authorList>
    </citation>
    <scope>NUCLEOTIDE SEQUENCE [LARGE SCALE GENOMIC DNA]</scope>
    <source>
        <strain evidence="1 2">A1254</strain>
    </source>
</reference>
<accession>A0A242SSZ3</accession>
<evidence type="ECO:0000313" key="2">
    <source>
        <dbReference type="Proteomes" id="UP000501692"/>
    </source>
</evidence>
<dbReference type="Proteomes" id="UP000501692">
    <property type="component" value="Chromosome"/>
</dbReference>
<proteinExistence type="predicted"/>
<organism evidence="1 2">
    <name type="scientific">Acinetobacter pittii</name>
    <name type="common">Acinetobacter genomosp. 3</name>
    <dbReference type="NCBI Taxonomy" id="48296"/>
    <lineage>
        <taxon>Bacteria</taxon>
        <taxon>Pseudomonadati</taxon>
        <taxon>Pseudomonadota</taxon>
        <taxon>Gammaproteobacteria</taxon>
        <taxon>Moraxellales</taxon>
        <taxon>Moraxellaceae</taxon>
        <taxon>Acinetobacter</taxon>
        <taxon>Acinetobacter calcoaceticus/baumannii complex</taxon>
    </lineage>
</organism>
<protein>
    <submittedName>
        <fullName evidence="1">Uncharacterized protein</fullName>
    </submittedName>
</protein>
<name>A0A242SSZ3_ACIPI</name>
<dbReference type="RefSeq" id="WP_017481779.1">
    <property type="nucleotide sequence ID" value="NZ_CP028574.2"/>
</dbReference>
<gene>
    <name evidence="1" type="ORF">G8E09_01165</name>
</gene>
<dbReference type="AlphaFoldDB" id="A0A242SSZ3"/>
<dbReference type="EMBL" id="CP049806">
    <property type="protein sequence ID" value="QIT16443.1"/>
    <property type="molecule type" value="Genomic_DNA"/>
</dbReference>
<sequence>MLSSANIGHGIMMGFVMLASILIIIIAVIVGLYGKKRKNKSETQNIAFIILLCIGIAGLLYSYIG</sequence>
<evidence type="ECO:0000313" key="1">
    <source>
        <dbReference type="EMBL" id="QIT16443.1"/>
    </source>
</evidence>